<sequence>MDWLLLSADQTSQYAAYQQAIHCFLSLTPLLVSSAAADAEQSLLVSTTCHRSKQEPEQPLRG</sequence>
<dbReference type="AlphaFoldDB" id="A0A484H9Q3"/>
<organism evidence="1">
    <name type="scientific">invertebrate metagenome</name>
    <dbReference type="NCBI Taxonomy" id="1711999"/>
    <lineage>
        <taxon>unclassified sequences</taxon>
        <taxon>metagenomes</taxon>
        <taxon>organismal metagenomes</taxon>
    </lineage>
</organism>
<name>A0A484H9Q3_9ZZZZ</name>
<evidence type="ECO:0000313" key="1">
    <source>
        <dbReference type="EMBL" id="VBB69573.1"/>
    </source>
</evidence>
<reference evidence="1" key="1">
    <citation type="submission" date="2018-10" db="EMBL/GenBank/DDBJ databases">
        <authorList>
            <person name="Gruber-Vodicka H."/>
            <person name="Jaeckle O."/>
        </authorList>
    </citation>
    <scope>NUCLEOTIDE SEQUENCE</scope>
</reference>
<accession>A0A484H9Q3</accession>
<protein>
    <submittedName>
        <fullName evidence="1">Uncharacterized protein</fullName>
    </submittedName>
</protein>
<proteinExistence type="predicted"/>
<gene>
    <name evidence="1" type="ORF">RIEGSTA812A_PEG_1046</name>
</gene>
<dbReference type="EMBL" id="LR026963">
    <property type="protein sequence ID" value="VBB69573.1"/>
    <property type="molecule type" value="Genomic_DNA"/>
</dbReference>